<keyword evidence="1" id="KW-1133">Transmembrane helix</keyword>
<feature type="transmembrane region" description="Helical" evidence="1">
    <location>
        <begin position="32"/>
        <end position="61"/>
    </location>
</feature>
<gene>
    <name evidence="2" type="ORF">BN580_01551</name>
    <name evidence="3" type="ORF">MR241_06075</name>
</gene>
<dbReference type="AlphaFoldDB" id="R6TMF8"/>
<sequence length="64" mass="7378">MIRRRQRKATREDGERFRKELDDAGVGFKDRLIMVLTAFLVIVLPSALILTAFGFLILLVFRAI</sequence>
<name>R6TMF8_9BACT</name>
<comment type="caution">
    <text evidence="2">The sequence shown here is derived from an EMBL/GenBank/DDBJ whole genome shotgun (WGS) entry which is preliminary data.</text>
</comment>
<dbReference type="STRING" id="1263015.BN580_01551"/>
<organism evidence="2 4">
    <name type="scientific">Candidatus Colimorpha enterica</name>
    <dbReference type="NCBI Taxonomy" id="3083063"/>
    <lineage>
        <taxon>Bacteria</taxon>
        <taxon>Pseudomonadati</taxon>
        <taxon>Bacteroidota</taxon>
        <taxon>Bacteroidia</taxon>
        <taxon>Bacteroidales</taxon>
        <taxon>Candidatus Colimorpha</taxon>
    </lineage>
</organism>
<evidence type="ECO:0000313" key="2">
    <source>
        <dbReference type="EMBL" id="CDC74583.1"/>
    </source>
</evidence>
<reference evidence="2" key="1">
    <citation type="submission" date="2012-11" db="EMBL/GenBank/DDBJ databases">
        <title>Dependencies among metagenomic species, viruses, plasmids and units of genetic variation.</title>
        <authorList>
            <person name="Nielsen H.B."/>
            <person name="Almeida M."/>
            <person name="Juncker A.S."/>
            <person name="Rasmussen S."/>
            <person name="Li J."/>
            <person name="Sunagawa S."/>
            <person name="Plichta D."/>
            <person name="Gautier L."/>
            <person name="Le Chatelier E."/>
            <person name="Peletier E."/>
            <person name="Bonde I."/>
            <person name="Nielsen T."/>
            <person name="Manichanh C."/>
            <person name="Arumugam M."/>
            <person name="Batto J."/>
            <person name="Santos M.B.Q.D."/>
            <person name="Blom N."/>
            <person name="Borruel N."/>
            <person name="Burgdorf K.S."/>
            <person name="Boumezbeur F."/>
            <person name="Casellas F."/>
            <person name="Dore J."/>
            <person name="Guarner F."/>
            <person name="Hansen T."/>
            <person name="Hildebrand F."/>
            <person name="Kaas R.S."/>
            <person name="Kennedy S."/>
            <person name="Kristiansen K."/>
            <person name="Kultima J.R."/>
            <person name="Leonard P."/>
            <person name="Levenez F."/>
            <person name="Lund O."/>
            <person name="Moumen B."/>
            <person name="Le Paslier D."/>
            <person name="Pons N."/>
            <person name="Pedersen O."/>
            <person name="Prifti E."/>
            <person name="Qin J."/>
            <person name="Raes J."/>
            <person name="Tap J."/>
            <person name="Tims S."/>
            <person name="Ussery D.W."/>
            <person name="Yamada T."/>
            <person name="MetaHit consortium"/>
            <person name="Renault P."/>
            <person name="Sicheritz-Ponten T."/>
            <person name="Bork P."/>
            <person name="Wang J."/>
            <person name="Brunak S."/>
            <person name="Ehrlich S.D."/>
        </authorList>
    </citation>
    <scope>NUCLEOTIDE SEQUENCE [LARGE SCALE GENOMIC DNA]</scope>
</reference>
<keyword evidence="1" id="KW-0812">Transmembrane</keyword>
<keyword evidence="1" id="KW-0472">Membrane</keyword>
<evidence type="ECO:0000313" key="4">
    <source>
        <dbReference type="Proteomes" id="UP000017938"/>
    </source>
</evidence>
<evidence type="ECO:0000256" key="1">
    <source>
        <dbReference type="SAM" id="Phobius"/>
    </source>
</evidence>
<accession>R6TMF8</accession>
<evidence type="ECO:0000313" key="5">
    <source>
        <dbReference type="Proteomes" id="UP001139365"/>
    </source>
</evidence>
<dbReference type="Proteomes" id="UP000017938">
    <property type="component" value="Unassembled WGS sequence"/>
</dbReference>
<reference evidence="3 5" key="2">
    <citation type="submission" date="2022-03" db="EMBL/GenBank/DDBJ databases">
        <title>Metagenome-assembled genomes from swine fecal metagenomes.</title>
        <authorList>
            <person name="Holman D.B."/>
            <person name="Kommadath A."/>
        </authorList>
    </citation>
    <scope>NUCLEOTIDE SEQUENCE [LARGE SCALE GENOMIC DNA]</scope>
    <source>
        <strain evidence="3">SUG147</strain>
    </source>
</reference>
<protein>
    <submittedName>
        <fullName evidence="2">Uncharacterized protein</fullName>
    </submittedName>
</protein>
<proteinExistence type="predicted"/>
<dbReference type="EMBL" id="CBFW010000237">
    <property type="protein sequence ID" value="CDC74583.1"/>
    <property type="molecule type" value="Genomic_DNA"/>
</dbReference>
<dbReference type="Proteomes" id="UP001139365">
    <property type="component" value="Unassembled WGS sequence"/>
</dbReference>
<evidence type="ECO:0000313" key="3">
    <source>
        <dbReference type="EMBL" id="MCI5755846.1"/>
    </source>
</evidence>
<dbReference type="EMBL" id="JALEMU010000095">
    <property type="protein sequence ID" value="MCI5755846.1"/>
    <property type="molecule type" value="Genomic_DNA"/>
</dbReference>